<protein>
    <submittedName>
        <fullName evidence="2">Uncharacterized protein</fullName>
    </submittedName>
</protein>
<evidence type="ECO:0000313" key="3">
    <source>
        <dbReference type="Proteomes" id="UP000741282"/>
    </source>
</evidence>
<organism evidence="2 3">
    <name type="scientific">Candidatus Dojkabacteria bacterium</name>
    <dbReference type="NCBI Taxonomy" id="2099670"/>
    <lineage>
        <taxon>Bacteria</taxon>
        <taxon>Candidatus Dojkabacteria</taxon>
    </lineage>
</organism>
<gene>
    <name evidence="2" type="ORF">KC685_00510</name>
</gene>
<evidence type="ECO:0000256" key="1">
    <source>
        <dbReference type="SAM" id="Phobius"/>
    </source>
</evidence>
<evidence type="ECO:0000313" key="2">
    <source>
        <dbReference type="EMBL" id="MCA9376385.1"/>
    </source>
</evidence>
<reference evidence="2" key="2">
    <citation type="journal article" date="2021" name="Microbiome">
        <title>Successional dynamics and alternative stable states in a saline activated sludge microbial community over 9 years.</title>
        <authorList>
            <person name="Wang Y."/>
            <person name="Ye J."/>
            <person name="Ju F."/>
            <person name="Liu L."/>
            <person name="Boyd J.A."/>
            <person name="Deng Y."/>
            <person name="Parks D.H."/>
            <person name="Jiang X."/>
            <person name="Yin X."/>
            <person name="Woodcroft B.J."/>
            <person name="Tyson G.W."/>
            <person name="Hugenholtz P."/>
            <person name="Polz M.F."/>
            <person name="Zhang T."/>
        </authorList>
    </citation>
    <scope>NUCLEOTIDE SEQUENCE</scope>
    <source>
        <strain evidence="2">HKST-UBA17</strain>
    </source>
</reference>
<dbReference type="Proteomes" id="UP000741282">
    <property type="component" value="Unassembled WGS sequence"/>
</dbReference>
<name>A0A955KXR5_9BACT</name>
<dbReference type="AlphaFoldDB" id="A0A955KXR5"/>
<reference evidence="2" key="1">
    <citation type="submission" date="2020-04" db="EMBL/GenBank/DDBJ databases">
        <authorList>
            <person name="Zhang T."/>
        </authorList>
    </citation>
    <scope>NUCLEOTIDE SEQUENCE</scope>
    <source>
        <strain evidence="2">HKST-UBA17</strain>
    </source>
</reference>
<keyword evidence="1" id="KW-0812">Transmembrane</keyword>
<comment type="caution">
    <text evidence="2">The sequence shown here is derived from an EMBL/GenBank/DDBJ whole genome shotgun (WGS) entry which is preliminary data.</text>
</comment>
<keyword evidence="1" id="KW-0472">Membrane</keyword>
<feature type="transmembrane region" description="Helical" evidence="1">
    <location>
        <begin position="313"/>
        <end position="333"/>
    </location>
</feature>
<accession>A0A955KXR5</accession>
<keyword evidence="1" id="KW-1133">Transmembrane helix</keyword>
<sequence>MYKQIPLQSNEVHYIKNVLGMIFRAFTIFNDLLIISKPYLLLITILALYSLAHPTETYSQNIQDQHPIGLSIQPAIAIIDIEAGEEVRGRIGVGKTIPDPVPIFTEVMEYSPPSTDLSIYSIELWDASDWVELDKTPIIIDGDDIKYQEFNVSVPIEVEPGTYFCTILFQPVMPSDFYLPESARVVPYIGSLLVVNVLGEESSKIPPEIKEFRYVDSNSELKQYFDTALTNNDSFYQEISGVVAIRSILGKEIAEIKVPITRLLPGETESLELVASSKIRPGLYTAQMDLISDRGINSSSIFFISIGDNLDPAVMFITFVAIVTSLIILLSKYTTSRHRKTRKHKKS</sequence>
<dbReference type="EMBL" id="JAGQLN010000002">
    <property type="protein sequence ID" value="MCA9376385.1"/>
    <property type="molecule type" value="Genomic_DNA"/>
</dbReference>
<proteinExistence type="predicted"/>